<gene>
    <name evidence="1" type="ordered locus">YG5714_0388</name>
</gene>
<dbReference type="Proteomes" id="UP000002308">
    <property type="component" value="Chromosome"/>
</dbReference>
<dbReference type="EMBL" id="CP001403">
    <property type="protein sequence ID" value="ACP44679.1"/>
    <property type="molecule type" value="Genomic_DNA"/>
</dbReference>
<dbReference type="AlphaFoldDB" id="C3N9Z5"/>
<dbReference type="RefSeq" id="WP_012715558.1">
    <property type="nucleotide sequence ID" value="NC_012622.1"/>
</dbReference>
<name>C3N9Z5_SACI7</name>
<protein>
    <submittedName>
        <fullName evidence="1">Uncharacterized protein</fullName>
    </submittedName>
</protein>
<accession>C3N9Z5</accession>
<organism evidence="1 2">
    <name type="scientific">Saccharolobus islandicus (strain Y.G.57.14 / Yellowstone #1)</name>
    <name type="common">Sulfolobus islandicus</name>
    <dbReference type="NCBI Taxonomy" id="439386"/>
    <lineage>
        <taxon>Archaea</taxon>
        <taxon>Thermoproteota</taxon>
        <taxon>Thermoprotei</taxon>
        <taxon>Sulfolobales</taxon>
        <taxon>Sulfolobaceae</taxon>
        <taxon>Saccharolobus</taxon>
    </lineage>
</organism>
<evidence type="ECO:0000313" key="1">
    <source>
        <dbReference type="EMBL" id="ACP44679.1"/>
    </source>
</evidence>
<reference evidence="1 2" key="1">
    <citation type="journal article" date="2009" name="Proc. Natl. Acad. Sci. U.S.A.">
        <title>Biogeography of the Sulfolobus islandicus pan-genome.</title>
        <authorList>
            <person name="Reno M.L."/>
            <person name="Held N.L."/>
            <person name="Fields C.J."/>
            <person name="Burke P.V."/>
            <person name="Whitaker R.J."/>
        </authorList>
    </citation>
    <scope>NUCLEOTIDE SEQUENCE [LARGE SCALE GENOMIC DNA]</scope>
    <source>
        <strain evidence="2">Y.G.57.14 / Yellowstone #1</strain>
    </source>
</reference>
<sequence length="64" mass="7635">MALLYNTVTTLYASPFLWNIESAQDQVIMNFNPYLNVHVNMSNIKKIYFKEYEILPRKGWSFDI</sequence>
<evidence type="ECO:0000313" key="2">
    <source>
        <dbReference type="Proteomes" id="UP000002308"/>
    </source>
</evidence>
<proteinExistence type="predicted"/>
<dbReference type="GeneID" id="7808429"/>
<dbReference type="HOGENOM" id="CLU_2985844_0_0_2"/>
<dbReference type="KEGG" id="siy:YG5714_0388"/>